<name>F4QIB6_9CAUL</name>
<keyword evidence="2" id="KW-0812">Transmembrane</keyword>
<organism evidence="3 4">
    <name type="scientific">Asticcacaulis biprosthecium C19</name>
    <dbReference type="NCBI Taxonomy" id="715226"/>
    <lineage>
        <taxon>Bacteria</taxon>
        <taxon>Pseudomonadati</taxon>
        <taxon>Pseudomonadota</taxon>
        <taxon>Alphaproteobacteria</taxon>
        <taxon>Caulobacterales</taxon>
        <taxon>Caulobacteraceae</taxon>
        <taxon>Asticcacaulis</taxon>
    </lineage>
</organism>
<evidence type="ECO:0000313" key="3">
    <source>
        <dbReference type="EMBL" id="EGF91754.1"/>
    </source>
</evidence>
<proteinExistence type="predicted"/>
<dbReference type="Proteomes" id="UP000006512">
    <property type="component" value="Unassembled WGS sequence"/>
</dbReference>
<evidence type="ECO:0000256" key="1">
    <source>
        <dbReference type="SAM" id="MobiDB-lite"/>
    </source>
</evidence>
<evidence type="ECO:0000256" key="2">
    <source>
        <dbReference type="SAM" id="Phobius"/>
    </source>
</evidence>
<evidence type="ECO:0000313" key="4">
    <source>
        <dbReference type="Proteomes" id="UP000006512"/>
    </source>
</evidence>
<dbReference type="AlphaFoldDB" id="F4QIB6"/>
<reference evidence="4" key="1">
    <citation type="submission" date="2011-03" db="EMBL/GenBank/DDBJ databases">
        <title>Draft genome sequence of Brevundimonas diminuta.</title>
        <authorList>
            <person name="Brown P.J.B."/>
            <person name="Buechlein A."/>
            <person name="Hemmerich C."/>
            <person name="Brun Y.V."/>
        </authorList>
    </citation>
    <scope>NUCLEOTIDE SEQUENCE [LARGE SCALE GENOMIC DNA]</scope>
    <source>
        <strain evidence="4">C19</strain>
    </source>
</reference>
<dbReference type="HOGENOM" id="CLU_2912420_0_0_5"/>
<keyword evidence="2" id="KW-0472">Membrane</keyword>
<feature type="transmembrane region" description="Helical" evidence="2">
    <location>
        <begin position="35"/>
        <end position="56"/>
    </location>
</feature>
<keyword evidence="2" id="KW-1133">Transmembrane helix</keyword>
<protein>
    <submittedName>
        <fullName evidence="3">Uncharacterized protein</fullName>
    </submittedName>
</protein>
<sequence length="61" mass="6319">MQNPDDKTPAAPRADCPRQYQNDYIGNSPVGGRRLAILLAVVVGVAALAGGGWAVLQGMTP</sequence>
<feature type="region of interest" description="Disordered" evidence="1">
    <location>
        <begin position="1"/>
        <end position="23"/>
    </location>
</feature>
<dbReference type="EMBL" id="GL883077">
    <property type="protein sequence ID" value="EGF91754.1"/>
    <property type="molecule type" value="Genomic_DNA"/>
</dbReference>
<keyword evidence="4" id="KW-1185">Reference proteome</keyword>
<gene>
    <name evidence="3" type="ORF">ABI_01840</name>
</gene>
<accession>F4QIB6</accession>